<dbReference type="Proteomes" id="UP000826656">
    <property type="component" value="Unassembled WGS sequence"/>
</dbReference>
<feature type="compositionally biased region" description="Basic and acidic residues" evidence="1">
    <location>
        <begin position="257"/>
        <end position="276"/>
    </location>
</feature>
<accession>A0ABQ7UC96</accession>
<dbReference type="InterPro" id="IPR025558">
    <property type="entry name" value="DUF4283"/>
</dbReference>
<dbReference type="SUPFAM" id="SSF56219">
    <property type="entry name" value="DNase I-like"/>
    <property type="match status" value="1"/>
</dbReference>
<gene>
    <name evidence="3" type="ORF">KY290_032498</name>
</gene>
<dbReference type="PANTHER" id="PTHR33233:SF14">
    <property type="entry name" value="ENDONUCLEASE_EXONUCLEASE_PHOSPHATASE"/>
    <property type="match status" value="1"/>
</dbReference>
<feature type="region of interest" description="Disordered" evidence="1">
    <location>
        <begin position="240"/>
        <end position="294"/>
    </location>
</feature>
<feature type="compositionally biased region" description="Basic and acidic residues" evidence="1">
    <location>
        <begin position="16"/>
        <end position="38"/>
    </location>
</feature>
<evidence type="ECO:0000313" key="3">
    <source>
        <dbReference type="EMBL" id="KAH0744505.1"/>
    </source>
</evidence>
<dbReference type="Gene3D" id="3.60.10.10">
    <property type="entry name" value="Endonuclease/exonuclease/phosphatase"/>
    <property type="match status" value="1"/>
</dbReference>
<dbReference type="PANTHER" id="PTHR33233">
    <property type="entry name" value="ENDONUCLEASE/EXONUCLEASE/PHOSPHATASE"/>
    <property type="match status" value="1"/>
</dbReference>
<reference evidence="3 4" key="1">
    <citation type="journal article" date="2021" name="bioRxiv">
        <title>Chromosome-scale and haplotype-resolved genome assembly of a tetraploid potato cultivar.</title>
        <authorList>
            <person name="Sun H."/>
            <person name="Jiao W.-B."/>
            <person name="Krause K."/>
            <person name="Campoy J.A."/>
            <person name="Goel M."/>
            <person name="Folz-Donahue K."/>
            <person name="Kukat C."/>
            <person name="Huettel B."/>
            <person name="Schneeberger K."/>
        </authorList>
    </citation>
    <scope>NUCLEOTIDE SEQUENCE [LARGE SCALE GENOMIC DNA]</scope>
    <source>
        <strain evidence="3">SolTubOtavaFocal</strain>
        <tissue evidence="3">Leaves</tissue>
    </source>
</reference>
<dbReference type="EMBL" id="JAIVGD010000023">
    <property type="protein sequence ID" value="KAH0744505.1"/>
    <property type="molecule type" value="Genomic_DNA"/>
</dbReference>
<feature type="region of interest" description="Disordered" evidence="1">
    <location>
        <begin position="1"/>
        <end position="50"/>
    </location>
</feature>
<organism evidence="3 4">
    <name type="scientific">Solanum tuberosum</name>
    <name type="common">Potato</name>
    <dbReference type="NCBI Taxonomy" id="4113"/>
    <lineage>
        <taxon>Eukaryota</taxon>
        <taxon>Viridiplantae</taxon>
        <taxon>Streptophyta</taxon>
        <taxon>Embryophyta</taxon>
        <taxon>Tracheophyta</taxon>
        <taxon>Spermatophyta</taxon>
        <taxon>Magnoliopsida</taxon>
        <taxon>eudicotyledons</taxon>
        <taxon>Gunneridae</taxon>
        <taxon>Pentapetalae</taxon>
        <taxon>asterids</taxon>
        <taxon>lamiids</taxon>
        <taxon>Solanales</taxon>
        <taxon>Solanaceae</taxon>
        <taxon>Solanoideae</taxon>
        <taxon>Solaneae</taxon>
        <taxon>Solanum</taxon>
    </lineage>
</organism>
<sequence>MYEPNPSTPEGVTTISEEKSGKSKGETVREEHWPELPQHKGTGGSNNQLHEMNGTVAMERSAIKLSMPEKTPEKPWANLFATNRMAARGMHLTYIAPIIVDGEKIVEILAEDVAEDDVKWKPSVVVNVVGTSPSIGAMERFILSQGNFSSKPVVLYHADGYFVVRFANEEERDIVLCSGPHYLLRRLIIMKPWDPNFNFKEEILTTIPLWVKLPILPLNCWNYVVLSKIGSSLGKPLYADESKTGAPPPKKGQGQGQRKEWKPTTKEGKEPDKENDQQITTTNESQDQEEWQTVRRRATKKGIMQPEHTRQEDNTHNEDITWNVRGFNQEVKHKELRLFIRRNKVSIIAIFEHRVREEKAWSNINKIMPGWEWCTNATTEFRGRIWVVWNPSIVKFTRMETSVQCIHGMVGMQQSGVNFQFTAVYGLHNIVTRSSLWEKHQRIDPLGVKYSWQKAKNSKIV</sequence>
<evidence type="ECO:0000256" key="1">
    <source>
        <dbReference type="SAM" id="MobiDB-lite"/>
    </source>
</evidence>
<name>A0ABQ7UC96_SOLTU</name>
<evidence type="ECO:0000259" key="2">
    <source>
        <dbReference type="Pfam" id="PF14111"/>
    </source>
</evidence>
<proteinExistence type="predicted"/>
<feature type="domain" description="DUF4283" evidence="2">
    <location>
        <begin position="119"/>
        <end position="201"/>
    </location>
</feature>
<dbReference type="InterPro" id="IPR036691">
    <property type="entry name" value="Endo/exonu/phosph_ase_sf"/>
</dbReference>
<keyword evidence="4" id="KW-1185">Reference proteome</keyword>
<comment type="caution">
    <text evidence="3">The sequence shown here is derived from an EMBL/GenBank/DDBJ whole genome shotgun (WGS) entry which is preliminary data.</text>
</comment>
<evidence type="ECO:0000313" key="4">
    <source>
        <dbReference type="Proteomes" id="UP000826656"/>
    </source>
</evidence>
<protein>
    <recommendedName>
        <fullName evidence="2">DUF4283 domain-containing protein</fullName>
    </recommendedName>
</protein>
<dbReference type="Pfam" id="PF14111">
    <property type="entry name" value="DUF4283"/>
    <property type="match status" value="1"/>
</dbReference>